<dbReference type="Proteomes" id="UP000828941">
    <property type="component" value="Chromosome 5"/>
</dbReference>
<protein>
    <submittedName>
        <fullName evidence="1">Uncharacterized protein</fullName>
    </submittedName>
</protein>
<evidence type="ECO:0000313" key="1">
    <source>
        <dbReference type="EMBL" id="KAI4345914.1"/>
    </source>
</evidence>
<organism evidence="1 2">
    <name type="scientific">Bauhinia variegata</name>
    <name type="common">Purple orchid tree</name>
    <name type="synonym">Phanera variegata</name>
    <dbReference type="NCBI Taxonomy" id="167791"/>
    <lineage>
        <taxon>Eukaryota</taxon>
        <taxon>Viridiplantae</taxon>
        <taxon>Streptophyta</taxon>
        <taxon>Embryophyta</taxon>
        <taxon>Tracheophyta</taxon>
        <taxon>Spermatophyta</taxon>
        <taxon>Magnoliopsida</taxon>
        <taxon>eudicotyledons</taxon>
        <taxon>Gunneridae</taxon>
        <taxon>Pentapetalae</taxon>
        <taxon>rosids</taxon>
        <taxon>fabids</taxon>
        <taxon>Fabales</taxon>
        <taxon>Fabaceae</taxon>
        <taxon>Cercidoideae</taxon>
        <taxon>Cercideae</taxon>
        <taxon>Bauhiniinae</taxon>
        <taxon>Bauhinia</taxon>
    </lineage>
</organism>
<name>A0ACB9PAR9_BAUVA</name>
<comment type="caution">
    <text evidence="1">The sequence shown here is derived from an EMBL/GenBank/DDBJ whole genome shotgun (WGS) entry which is preliminary data.</text>
</comment>
<reference evidence="1 2" key="1">
    <citation type="journal article" date="2022" name="DNA Res.">
        <title>Chromosomal-level genome assembly of the orchid tree Bauhinia variegata (Leguminosae; Cercidoideae) supports the allotetraploid origin hypothesis of Bauhinia.</title>
        <authorList>
            <person name="Zhong Y."/>
            <person name="Chen Y."/>
            <person name="Zheng D."/>
            <person name="Pang J."/>
            <person name="Liu Y."/>
            <person name="Luo S."/>
            <person name="Meng S."/>
            <person name="Qian L."/>
            <person name="Wei D."/>
            <person name="Dai S."/>
            <person name="Zhou R."/>
        </authorList>
    </citation>
    <scope>NUCLEOTIDE SEQUENCE [LARGE SCALE GENOMIC DNA]</scope>
    <source>
        <strain evidence="1">BV-YZ2020</strain>
    </source>
</reference>
<keyword evidence="2" id="KW-1185">Reference proteome</keyword>
<sequence>MSIRTNPERAVPALLQHLTSELTKKINTNEDRALFAKIEEDLNNMKDLLPQLQKCEQKLLDQFTDLDRKLRNANKGNVTFLLRRIDSEINQIKSSISHLQQTLNANVVTVEQAVPLLRYAVLTVIVDGHDPLLEKLNKTEEEINGVMALFLAVKRWERNIVEKFADLDRHLRNFDAENIRSALDGIHSEVIQVKTSVSLLQEMPLIERASSNLQLQVLNTHVVTVEQAVSTLKNRLRNTVLTIIVDEDNALLEKINKLEDDINSIIALFAAINRWEQSLVEKFTNLGRHLGNCDDEIINSALDGILAEMGLIKTSVSQLQKMPLIGRASSGPVRDREGSERPEASKLEEKIFASTAINPAMKSFQASYDYIDGLHLKLCFLFLSIFPENAVIKKWPLIYLWIGEGLIKEEKEGEEIFEELLKLDLIIPCRNGISPIVNKCKIHPWIRYMLISLAKNAELFDFDSRGIPHSDITICRRACLLLDHENGLRENENLRTIFNLSGQYLVFEPELLAKLKKLVVLQLGRWQDSPTHHIEVLNEAFLKDLRNQKHLKYLSLRGISRITALPPSIVGLINLEILDLKACHNLETLPGDISPLRKLTHLDVSECYLLESMPKGIDKLASLQVLKGFIVGNSKKTPCKIEDLKVLEKLKRLSIHIGSEAVIRPGEFDKLKDLKTVRCLKISWGVVSQKLKEQVEKEPFSFPPCLEKLALEGIPQKELPGWLRPSKLKELKKLYIKGGELSNLDDRETERWKVEILRLKYLKNLHIEGLELKRLFPLLKCVDRESEQIE</sequence>
<accession>A0ACB9PAR9</accession>
<gene>
    <name evidence="1" type="ORF">L6164_012999</name>
</gene>
<dbReference type="EMBL" id="CM039430">
    <property type="protein sequence ID" value="KAI4345914.1"/>
    <property type="molecule type" value="Genomic_DNA"/>
</dbReference>
<evidence type="ECO:0000313" key="2">
    <source>
        <dbReference type="Proteomes" id="UP000828941"/>
    </source>
</evidence>
<proteinExistence type="predicted"/>